<dbReference type="SMART" id="SM00235">
    <property type="entry name" value="ZnMc"/>
    <property type="match status" value="1"/>
</dbReference>
<dbReference type="EC" id="3.4.24.-" evidence="2"/>
<dbReference type="GO" id="GO:0008270">
    <property type="term" value="F:zinc ion binding"/>
    <property type="evidence" value="ECO:0007669"/>
    <property type="project" value="InterPro"/>
</dbReference>
<protein>
    <recommendedName>
        <fullName evidence="2">Metalloendopeptidase</fullName>
        <ecNumber evidence="2">3.4.24.-</ecNumber>
    </recommendedName>
</protein>
<dbReference type="InterPro" id="IPR001506">
    <property type="entry name" value="Peptidase_M12A"/>
</dbReference>
<feature type="signal peptide" evidence="2">
    <location>
        <begin position="1"/>
        <end position="17"/>
    </location>
</feature>
<comment type="caution">
    <text evidence="5">The sequence shown here is derived from an EMBL/GenBank/DDBJ whole genome shotgun (WGS) entry which is preliminary data.</text>
</comment>
<keyword evidence="2" id="KW-0378">Hydrolase</keyword>
<dbReference type="STRING" id="6573.A0A210QK76"/>
<dbReference type="InterPro" id="IPR000998">
    <property type="entry name" value="MAM_dom"/>
</dbReference>
<dbReference type="InterPro" id="IPR051560">
    <property type="entry name" value="MAM_domain-containing"/>
</dbReference>
<evidence type="ECO:0000256" key="2">
    <source>
        <dbReference type="RuleBase" id="RU361183"/>
    </source>
</evidence>
<organism evidence="5 6">
    <name type="scientific">Mizuhopecten yessoensis</name>
    <name type="common">Japanese scallop</name>
    <name type="synonym">Patinopecten yessoensis</name>
    <dbReference type="NCBI Taxonomy" id="6573"/>
    <lineage>
        <taxon>Eukaryota</taxon>
        <taxon>Metazoa</taxon>
        <taxon>Spiralia</taxon>
        <taxon>Lophotrochozoa</taxon>
        <taxon>Mollusca</taxon>
        <taxon>Bivalvia</taxon>
        <taxon>Autobranchia</taxon>
        <taxon>Pteriomorphia</taxon>
        <taxon>Pectinida</taxon>
        <taxon>Pectinoidea</taxon>
        <taxon>Pectinidae</taxon>
        <taxon>Mizuhopecten</taxon>
    </lineage>
</organism>
<dbReference type="PRINTS" id="PR00480">
    <property type="entry name" value="ASTACIN"/>
</dbReference>
<feature type="chain" id="PRO_5011828773" description="Metalloendopeptidase" evidence="2">
    <location>
        <begin position="18"/>
        <end position="392"/>
    </location>
</feature>
<dbReference type="PROSITE" id="PS51864">
    <property type="entry name" value="ASTACIN"/>
    <property type="match status" value="1"/>
</dbReference>
<evidence type="ECO:0000313" key="6">
    <source>
        <dbReference type="Proteomes" id="UP000242188"/>
    </source>
</evidence>
<dbReference type="GO" id="GO:0016020">
    <property type="term" value="C:membrane"/>
    <property type="evidence" value="ECO:0007669"/>
    <property type="project" value="InterPro"/>
</dbReference>
<dbReference type="PROSITE" id="PS50060">
    <property type="entry name" value="MAM_2"/>
    <property type="match status" value="1"/>
</dbReference>
<name>A0A210QK76_MIZYE</name>
<evidence type="ECO:0000259" key="4">
    <source>
        <dbReference type="PROSITE" id="PS51864"/>
    </source>
</evidence>
<dbReference type="CDD" id="cd06263">
    <property type="entry name" value="MAM"/>
    <property type="match status" value="1"/>
</dbReference>
<keyword evidence="6" id="KW-1185">Reference proteome</keyword>
<keyword evidence="2" id="KW-0732">Signal</keyword>
<dbReference type="GO" id="GO:0004222">
    <property type="term" value="F:metalloendopeptidase activity"/>
    <property type="evidence" value="ECO:0007669"/>
    <property type="project" value="UniProtKB-UniRule"/>
</dbReference>
<dbReference type="SMART" id="SM00137">
    <property type="entry name" value="MAM"/>
    <property type="match status" value="1"/>
</dbReference>
<dbReference type="PANTHER" id="PTHR23282">
    <property type="entry name" value="APICAL ENDOSOMAL GLYCOPROTEIN PRECURSOR"/>
    <property type="match status" value="1"/>
</dbReference>
<gene>
    <name evidence="5" type="ORF">KP79_PYT23972</name>
</gene>
<dbReference type="Pfam" id="PF00629">
    <property type="entry name" value="MAM"/>
    <property type="match status" value="1"/>
</dbReference>
<dbReference type="OrthoDB" id="291007at2759"/>
<dbReference type="SUPFAM" id="SSF55486">
    <property type="entry name" value="Metalloproteases ('zincins'), catalytic domain"/>
    <property type="match status" value="1"/>
</dbReference>
<dbReference type="GO" id="GO:0006508">
    <property type="term" value="P:proteolysis"/>
    <property type="evidence" value="ECO:0007669"/>
    <property type="project" value="UniProtKB-KW"/>
</dbReference>
<dbReference type="PANTHER" id="PTHR23282:SF142">
    <property type="entry name" value="MAM DOMAIN-CONTAINING PROTEIN"/>
    <property type="match status" value="1"/>
</dbReference>
<reference evidence="5 6" key="1">
    <citation type="journal article" date="2017" name="Nat. Ecol. Evol.">
        <title>Scallop genome provides insights into evolution of bilaterian karyotype and development.</title>
        <authorList>
            <person name="Wang S."/>
            <person name="Zhang J."/>
            <person name="Jiao W."/>
            <person name="Li J."/>
            <person name="Xun X."/>
            <person name="Sun Y."/>
            <person name="Guo X."/>
            <person name="Huan P."/>
            <person name="Dong B."/>
            <person name="Zhang L."/>
            <person name="Hu X."/>
            <person name="Sun X."/>
            <person name="Wang J."/>
            <person name="Zhao C."/>
            <person name="Wang Y."/>
            <person name="Wang D."/>
            <person name="Huang X."/>
            <person name="Wang R."/>
            <person name="Lv J."/>
            <person name="Li Y."/>
            <person name="Zhang Z."/>
            <person name="Liu B."/>
            <person name="Lu W."/>
            <person name="Hui Y."/>
            <person name="Liang J."/>
            <person name="Zhou Z."/>
            <person name="Hou R."/>
            <person name="Li X."/>
            <person name="Liu Y."/>
            <person name="Li H."/>
            <person name="Ning X."/>
            <person name="Lin Y."/>
            <person name="Zhao L."/>
            <person name="Xing Q."/>
            <person name="Dou J."/>
            <person name="Li Y."/>
            <person name="Mao J."/>
            <person name="Guo H."/>
            <person name="Dou H."/>
            <person name="Li T."/>
            <person name="Mu C."/>
            <person name="Jiang W."/>
            <person name="Fu Q."/>
            <person name="Fu X."/>
            <person name="Miao Y."/>
            <person name="Liu J."/>
            <person name="Yu Q."/>
            <person name="Li R."/>
            <person name="Liao H."/>
            <person name="Li X."/>
            <person name="Kong Y."/>
            <person name="Jiang Z."/>
            <person name="Chourrout D."/>
            <person name="Li R."/>
            <person name="Bao Z."/>
        </authorList>
    </citation>
    <scope>NUCLEOTIDE SEQUENCE [LARGE SCALE GENOMIC DNA]</scope>
    <source>
        <strain evidence="5 6">PY_sf001</strain>
    </source>
</reference>
<dbReference type="EMBL" id="NEDP02003225">
    <property type="protein sequence ID" value="OWF49150.1"/>
    <property type="molecule type" value="Genomic_DNA"/>
</dbReference>
<feature type="domain" description="MAM" evidence="3">
    <location>
        <begin position="238"/>
        <end position="392"/>
    </location>
</feature>
<dbReference type="Pfam" id="PF01400">
    <property type="entry name" value="Astacin"/>
    <property type="match status" value="1"/>
</dbReference>
<accession>A0A210QK76</accession>
<keyword evidence="2" id="KW-0862">Zinc</keyword>
<keyword evidence="2" id="KW-0645">Protease</keyword>
<feature type="domain" description="Peptidase M12A" evidence="4">
    <location>
        <begin position="25"/>
        <end position="223"/>
    </location>
</feature>
<comment type="caution">
    <text evidence="1">Lacks conserved residue(s) required for the propagation of feature annotation.</text>
</comment>
<dbReference type="InterPro" id="IPR024079">
    <property type="entry name" value="MetalloPept_cat_dom_sf"/>
</dbReference>
<evidence type="ECO:0000256" key="1">
    <source>
        <dbReference type="PROSITE-ProRule" id="PRU01211"/>
    </source>
</evidence>
<dbReference type="Proteomes" id="UP000242188">
    <property type="component" value="Unassembled WGS sequence"/>
</dbReference>
<dbReference type="SUPFAM" id="SSF49899">
    <property type="entry name" value="Concanavalin A-like lectins/glucanases"/>
    <property type="match status" value="1"/>
</dbReference>
<dbReference type="InterPro" id="IPR013320">
    <property type="entry name" value="ConA-like_dom_sf"/>
</dbReference>
<proteinExistence type="predicted"/>
<dbReference type="InterPro" id="IPR006026">
    <property type="entry name" value="Peptidase_Metallo"/>
</dbReference>
<comment type="cofactor">
    <cofactor evidence="2">
        <name>Zn(2+)</name>
        <dbReference type="ChEBI" id="CHEBI:29105"/>
    </cofactor>
    <text evidence="2">Binds 1 zinc ion per subunit.</text>
</comment>
<dbReference type="AlphaFoldDB" id="A0A210QK76"/>
<dbReference type="Gene3D" id="3.40.390.10">
    <property type="entry name" value="Collagenase (Catalytic Domain)"/>
    <property type="match status" value="1"/>
</dbReference>
<sequence length="392" mass="44360">MDARLILILALTSCCLAVPQRQKRNILTDKNRLWPFGVVPVVFDKSIDGFTLEKILASMQEVQMSTFSASRSCLAFVPRSNEDNYALFTVVPGVSGDGEPGMSGGAQTIHLYPNMAKADIMQLLVYTLGFYNEFRRPDRENYVTVNMDNIAEKDQKYFKIGNTTTFYNYPFDFKSITFFYPYAYAKDPSKPTIQARYESQVFPWKVSLSSFDVSNLQRIYECGTDTSNRLDLLSGMISKCTFEFNFCDWEQDTADDFDLERHMGQSSSEETGPQADFSSGIGYYALAGAKNHHNSATRLISPELPAGDYCMRFHYYMYGSDVRKARLVRRMGGNDEVLAEIEGNQGNLWHRYSETISSPDNFKFVLEAMTGGSDLGDIAIDDVYILRGKCLV</sequence>
<keyword evidence="2" id="KW-0482">Metalloprotease</keyword>
<dbReference type="PRINTS" id="PR00020">
    <property type="entry name" value="MAMDOMAIN"/>
</dbReference>
<evidence type="ECO:0000259" key="3">
    <source>
        <dbReference type="PROSITE" id="PS50060"/>
    </source>
</evidence>
<keyword evidence="2" id="KW-0479">Metal-binding</keyword>
<dbReference type="Gene3D" id="2.60.120.200">
    <property type="match status" value="1"/>
</dbReference>
<evidence type="ECO:0000313" key="5">
    <source>
        <dbReference type="EMBL" id="OWF49150.1"/>
    </source>
</evidence>